<dbReference type="InterPro" id="IPR038440">
    <property type="entry name" value="FimV_C_sf"/>
</dbReference>
<name>A0A0K8P1S6_PISS1</name>
<feature type="region of interest" description="Disordered" evidence="1">
    <location>
        <begin position="490"/>
        <end position="512"/>
    </location>
</feature>
<reference evidence="4 5" key="2">
    <citation type="journal article" date="2016" name="Science">
        <title>A bacterium that degrades and assimilates poly(ethylene terephthalate).</title>
        <authorList>
            <person name="Yoshida S."/>
            <person name="Hiraga K."/>
            <person name="Takehana T."/>
            <person name="Taniguchi I."/>
            <person name="Yamaji H."/>
            <person name="Maeda Y."/>
            <person name="Toyohara K."/>
            <person name="Miyamoto K."/>
            <person name="Kimura Y."/>
            <person name="Oda K."/>
        </authorList>
    </citation>
    <scope>NUCLEOTIDE SEQUENCE [LARGE SCALE GENOMIC DNA]</scope>
    <source>
        <strain evidence="5">NBRC 110686 / TISTR 2288 / 201-F6</strain>
    </source>
</reference>
<evidence type="ECO:0000256" key="1">
    <source>
        <dbReference type="SAM" id="MobiDB-lite"/>
    </source>
</evidence>
<evidence type="ECO:0000313" key="5">
    <source>
        <dbReference type="Proteomes" id="UP000037660"/>
    </source>
</evidence>
<feature type="region of interest" description="Disordered" evidence="1">
    <location>
        <begin position="157"/>
        <end position="190"/>
    </location>
</feature>
<gene>
    <name evidence="4" type="ORF">ISF6_2413</name>
</gene>
<feature type="compositionally biased region" description="Pro residues" evidence="1">
    <location>
        <begin position="173"/>
        <end position="188"/>
    </location>
</feature>
<evidence type="ECO:0000256" key="2">
    <source>
        <dbReference type="SAM" id="Phobius"/>
    </source>
</evidence>
<dbReference type="Gene3D" id="1.20.58.2200">
    <property type="match status" value="1"/>
</dbReference>
<feature type="transmembrane region" description="Helical" evidence="2">
    <location>
        <begin position="446"/>
        <end position="466"/>
    </location>
</feature>
<dbReference type="STRING" id="1547922.ISF6_2413"/>
<feature type="compositionally biased region" description="Low complexity" evidence="1">
    <location>
        <begin position="401"/>
        <end position="420"/>
    </location>
</feature>
<organism evidence="4 5">
    <name type="scientific">Piscinibacter sakaiensis</name>
    <name type="common">Ideonella sakaiensis</name>
    <dbReference type="NCBI Taxonomy" id="1547922"/>
    <lineage>
        <taxon>Bacteria</taxon>
        <taxon>Pseudomonadati</taxon>
        <taxon>Pseudomonadota</taxon>
        <taxon>Betaproteobacteria</taxon>
        <taxon>Burkholderiales</taxon>
        <taxon>Sphaerotilaceae</taxon>
        <taxon>Piscinibacter</taxon>
    </lineage>
</organism>
<dbReference type="NCBIfam" id="TIGR03504">
    <property type="entry name" value="FimV_Cterm"/>
    <property type="match status" value="1"/>
</dbReference>
<feature type="compositionally biased region" description="Low complexity" evidence="1">
    <location>
        <begin position="755"/>
        <end position="765"/>
    </location>
</feature>
<feature type="compositionally biased region" description="Pro residues" evidence="1">
    <location>
        <begin position="735"/>
        <end position="754"/>
    </location>
</feature>
<keyword evidence="5" id="KW-1185">Reference proteome</keyword>
<dbReference type="EMBL" id="BBYR01000037">
    <property type="protein sequence ID" value="GAP36573.1"/>
    <property type="molecule type" value="Genomic_DNA"/>
</dbReference>
<feature type="compositionally biased region" description="Pro residues" evidence="1">
    <location>
        <begin position="421"/>
        <end position="433"/>
    </location>
</feature>
<dbReference type="InterPro" id="IPR020011">
    <property type="entry name" value="FimV_C"/>
</dbReference>
<feature type="region of interest" description="Disordered" evidence="1">
    <location>
        <begin position="725"/>
        <end position="766"/>
    </location>
</feature>
<dbReference type="Proteomes" id="UP000037660">
    <property type="component" value="Unassembled WGS sequence"/>
</dbReference>
<dbReference type="InterPro" id="IPR057840">
    <property type="entry name" value="FimV_N"/>
</dbReference>
<keyword evidence="2" id="KW-0472">Membrane</keyword>
<dbReference type="RefSeq" id="WP_054020564.1">
    <property type="nucleotide sequence ID" value="NZ_BBYR01000037.1"/>
</dbReference>
<evidence type="ECO:0000259" key="3">
    <source>
        <dbReference type="Pfam" id="PF25800"/>
    </source>
</evidence>
<feature type="domain" description="FimV N-terminal" evidence="3">
    <location>
        <begin position="15"/>
        <end position="122"/>
    </location>
</feature>
<keyword evidence="2" id="KW-1133">Transmembrane helix</keyword>
<sequence length="851" mass="87787">MAAACLSVALPVQALTLGRASVQSNLGELLRAEVEFENLNADEAESLRAFVASAETYRQSGVELNPALSGARVVLQRIAGRRPALRITTDRAVQEPFLDLILELQWRGGRLVRSYTLLVDLPPTVRGPANPAAIVAVPSLGAPPPLPAAGAFPSGLAPAPAAPTRSAAAPAPRRGPPPPGAPPAPAAVPEPYRVRQGDTLSEVAQRGPRPAGVSLDRLVAALYRENPDAFLDGNIHRLRHGVVLSAPSAQAIAAISDAEARRVIRAQSADFNRYRSQLAARPSERQASNDGRRASGGVDAAVEDTRQPAGGTPDRLRLTKPTAGPASDAAALSRERERQDSAQRVAELSRNVQDLGRLSGAIATASAPAGSGTPAATGGSAAGPAQPGLPASAVVPPPASAPAASAPAAPVASAPASAVRPRPPQPAPPPPEPGLMDTLLEDNLPAVGLAAALVVLVIAAVAMRLLRRRRKAPPETSFLDSHLKPDSFFGASGGQRVDTREASSVAPTGGASTSSMMNYSLSQLDAIGDVDPVAEADVYLAYGRDLQAEEILKEALRTTPERLAIRSKLLEVYAKRRDVKGFEQLALAFHAITGGAGEDWEKVREMGRQLDPDNPLYGGAGAPPMPAGPVHDPMADTPTMPQSILPREEVALSQGPASRMDLDLDLDLGLEDLGSQPTIPLDTDATVMAPAPAPRPPAPATPPAPAAPAAPASYLPPAEDMLNFVTPTGFGPLAAEPPAPTPAPARPPAEPAGPPSTSFGPSTFSLDLDLQEPSALSAAPSMLPPVEGYGASLPGELALDDADPLVRKLELADEFRQIGDLEGARDLLEEVVAGADGALKAKAEAMLANLS</sequence>
<reference evidence="5" key="1">
    <citation type="submission" date="2015-07" db="EMBL/GenBank/DDBJ databases">
        <title>Discovery of a poly(ethylene terephthalate assimilation.</title>
        <authorList>
            <person name="Yoshida S."/>
            <person name="Hiraga K."/>
            <person name="Takehana T."/>
            <person name="Taniguchi I."/>
            <person name="Yamaji H."/>
            <person name="Maeda Y."/>
            <person name="Toyohara K."/>
            <person name="Miyamoto K."/>
            <person name="Kimura Y."/>
            <person name="Oda K."/>
        </authorList>
    </citation>
    <scope>NUCLEOTIDE SEQUENCE [LARGE SCALE GENOMIC DNA]</scope>
    <source>
        <strain evidence="5">NBRC 110686 / TISTR 2288 / 201-F6</strain>
    </source>
</reference>
<dbReference type="InterPro" id="IPR020012">
    <property type="entry name" value="LysM_FimV"/>
</dbReference>
<feature type="compositionally biased region" description="Pro residues" evidence="1">
    <location>
        <begin position="691"/>
        <end position="708"/>
    </location>
</feature>
<evidence type="ECO:0000313" key="4">
    <source>
        <dbReference type="EMBL" id="GAP36573.1"/>
    </source>
</evidence>
<dbReference type="CDD" id="cd00118">
    <property type="entry name" value="LysM"/>
    <property type="match status" value="1"/>
</dbReference>
<dbReference type="InterPro" id="IPR018392">
    <property type="entry name" value="LysM"/>
</dbReference>
<feature type="region of interest" description="Disordered" evidence="1">
    <location>
        <begin position="275"/>
        <end position="346"/>
    </location>
</feature>
<keyword evidence="2" id="KW-0812">Transmembrane</keyword>
<feature type="region of interest" description="Disordered" evidence="1">
    <location>
        <begin position="612"/>
        <end position="641"/>
    </location>
</feature>
<dbReference type="NCBIfam" id="TIGR03505">
    <property type="entry name" value="FimV_core"/>
    <property type="match status" value="1"/>
</dbReference>
<accession>A0A0K8P1S6</accession>
<feature type="region of interest" description="Disordered" evidence="1">
    <location>
        <begin position="673"/>
        <end position="712"/>
    </location>
</feature>
<feature type="region of interest" description="Disordered" evidence="1">
    <location>
        <begin position="366"/>
        <end position="437"/>
    </location>
</feature>
<dbReference type="Pfam" id="PF25800">
    <property type="entry name" value="FimV_N"/>
    <property type="match status" value="1"/>
</dbReference>
<protein>
    <recommendedName>
        <fullName evidence="3">FimV N-terminal domain-containing protein</fullName>
    </recommendedName>
</protein>
<proteinExistence type="predicted"/>
<dbReference type="AlphaFoldDB" id="A0A0K8P1S6"/>
<feature type="compositionally biased region" description="Low complexity" evidence="1">
    <location>
        <begin position="157"/>
        <end position="172"/>
    </location>
</feature>
<comment type="caution">
    <text evidence="4">The sequence shown here is derived from an EMBL/GenBank/DDBJ whole genome shotgun (WGS) entry which is preliminary data.</text>
</comment>
<feature type="compositionally biased region" description="Low complexity" evidence="1">
    <location>
        <begin position="366"/>
        <end position="394"/>
    </location>
</feature>